<keyword evidence="5" id="KW-1185">Reference proteome</keyword>
<dbReference type="PANTHER" id="PTHR10204">
    <property type="entry name" value="NAD P H OXIDOREDUCTASE-RELATED"/>
    <property type="match status" value="1"/>
</dbReference>
<keyword evidence="2" id="KW-0560">Oxidoreductase</keyword>
<dbReference type="Pfam" id="PF02525">
    <property type="entry name" value="Flavodoxin_2"/>
    <property type="match status" value="1"/>
</dbReference>
<dbReference type="InterPro" id="IPR051545">
    <property type="entry name" value="NAD(P)H_dehydrogenase_qn"/>
</dbReference>
<comment type="similarity">
    <text evidence="1">Belongs to the NAD(P)H dehydrogenase (quinone) family.</text>
</comment>
<dbReference type="AlphaFoldDB" id="A0ABD3X478"/>
<dbReference type="InterPro" id="IPR003680">
    <property type="entry name" value="Flavodoxin_fold"/>
</dbReference>
<evidence type="ECO:0000259" key="3">
    <source>
        <dbReference type="Pfam" id="PF02525"/>
    </source>
</evidence>
<proteinExistence type="inferred from homology"/>
<dbReference type="FunFam" id="3.40.50.360:FF:000054">
    <property type="entry name" value="NAD(P)H dehydrogenase, quinone 1"/>
    <property type="match status" value="1"/>
</dbReference>
<name>A0ABD3X478_SINWO</name>
<dbReference type="Gene3D" id="3.40.50.360">
    <property type="match status" value="1"/>
</dbReference>
<protein>
    <recommendedName>
        <fullName evidence="3">Flavodoxin-like fold domain-containing protein</fullName>
    </recommendedName>
</protein>
<evidence type="ECO:0000313" key="4">
    <source>
        <dbReference type="EMBL" id="KAL3880516.1"/>
    </source>
</evidence>
<reference evidence="4 5" key="1">
    <citation type="submission" date="2024-11" db="EMBL/GenBank/DDBJ databases">
        <title>Chromosome-level genome assembly of the freshwater bivalve Anodonta woodiana.</title>
        <authorList>
            <person name="Chen X."/>
        </authorList>
    </citation>
    <scope>NUCLEOTIDE SEQUENCE [LARGE SCALE GENOMIC DNA]</scope>
    <source>
        <strain evidence="4">MN2024</strain>
        <tissue evidence="4">Gills</tissue>
    </source>
</reference>
<sequence>MSAKRVLIIYAHQEPRSFNGAVKDEAVRTLKENGYDVEVSDLYAMQFDATSSIRQFKGKPENPDHYDFQRELRHANKEGTLPKDVVIELEKLASADLLILQFPMYWMNLPAILKGWLDRCLTEKFCFDTARGMWFDHGPFTAKKAMLSFTTGGTASYFSKRGVFGDMDVLLWPIHNTLRVCGFQILPPHILYAPNDVSLPERQKMLSDWSTRLCTVFAEKPLDFVHIDNFDVQDGFQLSQNYMEQADKLEFGPTAGQNLGKSFQISCQGYKTESVVKNNNDEVS</sequence>
<evidence type="ECO:0000313" key="5">
    <source>
        <dbReference type="Proteomes" id="UP001634394"/>
    </source>
</evidence>
<gene>
    <name evidence="4" type="ORF">ACJMK2_032750</name>
</gene>
<dbReference type="Proteomes" id="UP001634394">
    <property type="component" value="Unassembled WGS sequence"/>
</dbReference>
<dbReference type="EMBL" id="JBJQND010000004">
    <property type="protein sequence ID" value="KAL3880516.1"/>
    <property type="molecule type" value="Genomic_DNA"/>
</dbReference>
<dbReference type="PANTHER" id="PTHR10204:SF34">
    <property type="entry name" value="NAD(P)H DEHYDROGENASE [QUINONE] 1 ISOFORM 1"/>
    <property type="match status" value="1"/>
</dbReference>
<feature type="domain" description="Flavodoxin-like fold" evidence="3">
    <location>
        <begin position="4"/>
        <end position="212"/>
    </location>
</feature>
<dbReference type="GO" id="GO:0016491">
    <property type="term" value="F:oxidoreductase activity"/>
    <property type="evidence" value="ECO:0007669"/>
    <property type="project" value="UniProtKB-KW"/>
</dbReference>
<dbReference type="InterPro" id="IPR029039">
    <property type="entry name" value="Flavoprotein-like_sf"/>
</dbReference>
<evidence type="ECO:0000256" key="1">
    <source>
        <dbReference type="ARBA" id="ARBA00006252"/>
    </source>
</evidence>
<dbReference type="SUPFAM" id="SSF52218">
    <property type="entry name" value="Flavoproteins"/>
    <property type="match status" value="1"/>
</dbReference>
<evidence type="ECO:0000256" key="2">
    <source>
        <dbReference type="ARBA" id="ARBA00023002"/>
    </source>
</evidence>
<organism evidence="4 5">
    <name type="scientific">Sinanodonta woodiana</name>
    <name type="common">Chinese pond mussel</name>
    <name type="synonym">Anodonta woodiana</name>
    <dbReference type="NCBI Taxonomy" id="1069815"/>
    <lineage>
        <taxon>Eukaryota</taxon>
        <taxon>Metazoa</taxon>
        <taxon>Spiralia</taxon>
        <taxon>Lophotrochozoa</taxon>
        <taxon>Mollusca</taxon>
        <taxon>Bivalvia</taxon>
        <taxon>Autobranchia</taxon>
        <taxon>Heteroconchia</taxon>
        <taxon>Palaeoheterodonta</taxon>
        <taxon>Unionida</taxon>
        <taxon>Unionoidea</taxon>
        <taxon>Unionidae</taxon>
        <taxon>Unioninae</taxon>
        <taxon>Sinanodonta</taxon>
    </lineage>
</organism>
<comment type="caution">
    <text evidence="4">The sequence shown here is derived from an EMBL/GenBank/DDBJ whole genome shotgun (WGS) entry which is preliminary data.</text>
</comment>
<accession>A0ABD3X478</accession>